<accession>A0A5D0RL78</accession>
<dbReference type="RefSeq" id="WP_148377035.1">
    <property type="nucleotide sequence ID" value="NZ_VSIY01000004.1"/>
</dbReference>
<keyword evidence="1" id="KW-0732">Signal</keyword>
<proteinExistence type="predicted"/>
<keyword evidence="3" id="KW-1185">Reference proteome</keyword>
<evidence type="ECO:0000313" key="2">
    <source>
        <dbReference type="EMBL" id="TYB82272.1"/>
    </source>
</evidence>
<organism evidence="2 3">
    <name type="scientific">Maritimibacter fusiformis</name>
    <dbReference type="NCBI Taxonomy" id="2603819"/>
    <lineage>
        <taxon>Bacteria</taxon>
        <taxon>Pseudomonadati</taxon>
        <taxon>Pseudomonadota</taxon>
        <taxon>Alphaproteobacteria</taxon>
        <taxon>Rhodobacterales</taxon>
        <taxon>Roseobacteraceae</taxon>
        <taxon>Maritimibacter</taxon>
    </lineage>
</organism>
<dbReference type="EMBL" id="VSIY01000004">
    <property type="protein sequence ID" value="TYB82272.1"/>
    <property type="molecule type" value="Genomic_DNA"/>
</dbReference>
<name>A0A5D0RL78_9RHOB</name>
<comment type="caution">
    <text evidence="2">The sequence shown here is derived from an EMBL/GenBank/DDBJ whole genome shotgun (WGS) entry which is preliminary data.</text>
</comment>
<reference evidence="2 3" key="1">
    <citation type="submission" date="2019-08" db="EMBL/GenBank/DDBJ databases">
        <title>Identification of a novel species of the genus Boseongicola.</title>
        <authorList>
            <person name="Zhang X.-Q."/>
        </authorList>
    </citation>
    <scope>NUCLEOTIDE SEQUENCE [LARGE SCALE GENOMIC DNA]</scope>
    <source>
        <strain evidence="2 3">HY14</strain>
    </source>
</reference>
<feature type="signal peptide" evidence="1">
    <location>
        <begin position="1"/>
        <end position="32"/>
    </location>
</feature>
<dbReference type="AlphaFoldDB" id="A0A5D0RL78"/>
<gene>
    <name evidence="2" type="ORF">FVF75_05985</name>
</gene>
<evidence type="ECO:0000256" key="1">
    <source>
        <dbReference type="SAM" id="SignalP"/>
    </source>
</evidence>
<evidence type="ECO:0000313" key="3">
    <source>
        <dbReference type="Proteomes" id="UP000322080"/>
    </source>
</evidence>
<feature type="chain" id="PRO_5023101166" evidence="1">
    <location>
        <begin position="33"/>
        <end position="64"/>
    </location>
</feature>
<dbReference type="Proteomes" id="UP000322080">
    <property type="component" value="Unassembled WGS sequence"/>
</dbReference>
<sequence>MFHPIQRRLGRAMVYGLAALTFASFAVFSTEAAAEATGTSTTTGSGSYICTPAGFGSKSRCFPR</sequence>
<protein>
    <submittedName>
        <fullName evidence="2">Uncharacterized protein</fullName>
    </submittedName>
</protein>